<keyword evidence="6 16" id="KW-0597">Phosphoprotein</keyword>
<evidence type="ECO:0000256" key="9">
    <source>
        <dbReference type="ARBA" id="ARBA00022741"/>
    </source>
</evidence>
<dbReference type="PANTHER" id="PTHR45339">
    <property type="entry name" value="HYBRID SIGNAL TRANSDUCTION HISTIDINE KINASE J"/>
    <property type="match status" value="1"/>
</dbReference>
<evidence type="ECO:0000259" key="22">
    <source>
        <dbReference type="PROSITE" id="PS50894"/>
    </source>
</evidence>
<keyword evidence="24" id="KW-1185">Reference proteome</keyword>
<dbReference type="InterPro" id="IPR003661">
    <property type="entry name" value="HisK_dim/P_dom"/>
</dbReference>
<feature type="domain" description="Response regulatory" evidence="20">
    <location>
        <begin position="668"/>
        <end position="784"/>
    </location>
</feature>
<dbReference type="CDD" id="cd16922">
    <property type="entry name" value="HATPase_EvgS-ArcB-TorS-like"/>
    <property type="match status" value="1"/>
</dbReference>
<dbReference type="CDD" id="cd17546">
    <property type="entry name" value="REC_hyHK_CKI1_RcsC-like"/>
    <property type="match status" value="1"/>
</dbReference>
<evidence type="ECO:0000256" key="15">
    <source>
        <dbReference type="PROSITE-ProRule" id="PRU00110"/>
    </source>
</evidence>
<dbReference type="PANTHER" id="PTHR45339:SF1">
    <property type="entry name" value="HYBRID SIGNAL TRANSDUCTION HISTIDINE KINASE J"/>
    <property type="match status" value="1"/>
</dbReference>
<dbReference type="EMBL" id="CP134146">
    <property type="protein sequence ID" value="WNC69420.1"/>
    <property type="molecule type" value="Genomic_DNA"/>
</dbReference>
<dbReference type="InterPro" id="IPR036890">
    <property type="entry name" value="HATPase_C_sf"/>
</dbReference>
<comment type="catalytic activity">
    <reaction evidence="1">
        <text>ATP + protein L-histidine = ADP + protein N-phospho-L-histidine.</text>
        <dbReference type="EC" id="2.7.13.3"/>
    </reaction>
</comment>
<dbReference type="PROSITE" id="PS50894">
    <property type="entry name" value="HPT"/>
    <property type="match status" value="1"/>
</dbReference>
<dbReference type="InterPro" id="IPR019247">
    <property type="entry name" value="Histidine_kinase_BarA_N"/>
</dbReference>
<dbReference type="Pfam" id="PF01627">
    <property type="entry name" value="Hpt"/>
    <property type="match status" value="1"/>
</dbReference>
<keyword evidence="14 18" id="KW-0472">Membrane</keyword>
<sequence length="929" mass="104548">MVKITIKDWVILFAVLPTVIISTLLGIYFALTRVEEVNQTLINRGIHIAQTMSVTAVDFLKKEDIEGLETYHDYIYGTNSERVLSLLLFDSSNINLYSNNITNNFLDYKLDNDFLLIKPMTRETAGTFIVYTPVIVTDYTQSEEKRKPKYHGYFVIEISKAETLFDKQMLVLVVLSAVFFAVFLSSNFANRLVLIISGPVKEMNDIVLQIRQGVLGARMDEEFEGELDILRIGINNMAQAIEDYQLDLELNIEQATRDLRTALEQFEVQNVQLDLAKKKAQDANRVKSEFLANMSHELRTPLNGVIGFTRQVLKTPLTETQREYLGTIDNSANNLLSIINDILDFSKLDSGRMAIEHIPFGFRESVDEVITLVSASAHSKNLELSLNINPHLPNSLIGDSLRVKQVLINLLGNAIKFTNQGFIKVDVDYSIEESSDVLISLIVTDTGIGISSKQEETLFEAFSQADKSITRLYGGTGLGLVIAKRLANEMAGDITFTSQPHKGSSFTFTFKTELNQLPVDNIIEPFELEHKSILYIEKHVHSREATETILKHWNMQITAVENISQLSESQLKQQFDYALVGQQVTTTNITDIQNLIGRLSEISAKIIIAINSNSLSLKDTFIKSGAQSCITKPITHKNLKNAMLQNNTLIEFASIDSPLTVNHKFPLSVLAVDDNEANLKLIESLLNQKVTNVKIAKDGREALDLCCKEKFDLILMDIQMPVMDGITAMNKIKEDSLNVETCITAVTAHALPGERERFIREGFDAYLAKPIDESLLENILLDHSGIEKISPIKNKKLELLTDNKEQLPNNFNGIYDWELSLSRSANKIDLALEMFTMLIQSLPEMKVALQNNVRLEDITTTGTLVHKLNGACCYVGVPRLERIVKSIEAQIKQHASLETLEPEFFELFDEMDAVLDNSDQYLENIQAIY</sequence>
<evidence type="ECO:0000259" key="19">
    <source>
        <dbReference type="PROSITE" id="PS50109"/>
    </source>
</evidence>
<keyword evidence="17" id="KW-0175">Coiled coil</keyword>
<evidence type="ECO:0000256" key="16">
    <source>
        <dbReference type="PROSITE-ProRule" id="PRU00169"/>
    </source>
</evidence>
<dbReference type="PROSITE" id="PS50885">
    <property type="entry name" value="HAMP"/>
    <property type="match status" value="1"/>
</dbReference>
<dbReference type="EC" id="2.7.13.3" evidence="3"/>
<comment type="caution">
    <text evidence="16">Lacks conserved residue(s) required for the propagation of feature annotation.</text>
</comment>
<dbReference type="SUPFAM" id="SSF47384">
    <property type="entry name" value="Homodimeric domain of signal transducing histidine kinase"/>
    <property type="match status" value="1"/>
</dbReference>
<evidence type="ECO:0000259" key="20">
    <source>
        <dbReference type="PROSITE" id="PS50110"/>
    </source>
</evidence>
<dbReference type="Gene3D" id="1.20.120.160">
    <property type="entry name" value="HPT domain"/>
    <property type="match status" value="1"/>
</dbReference>
<feature type="domain" description="HAMP" evidence="21">
    <location>
        <begin position="194"/>
        <end position="246"/>
    </location>
</feature>
<dbReference type="RefSeq" id="WP_348388563.1">
    <property type="nucleotide sequence ID" value="NZ_CP134146.1"/>
</dbReference>
<evidence type="ECO:0000256" key="14">
    <source>
        <dbReference type="ARBA" id="ARBA00023136"/>
    </source>
</evidence>
<dbReference type="NCBIfam" id="NF008318">
    <property type="entry name" value="PRK11107.1"/>
    <property type="match status" value="1"/>
</dbReference>
<protein>
    <recommendedName>
        <fullName evidence="3">histidine kinase</fullName>
        <ecNumber evidence="3">2.7.13.3</ecNumber>
    </recommendedName>
</protein>
<feature type="domain" description="Response regulatory" evidence="20">
    <location>
        <begin position="532"/>
        <end position="647"/>
    </location>
</feature>
<feature type="transmembrane region" description="Helical" evidence="18">
    <location>
        <begin position="169"/>
        <end position="189"/>
    </location>
</feature>
<dbReference type="PROSITE" id="PS50109">
    <property type="entry name" value="HIS_KIN"/>
    <property type="match status" value="1"/>
</dbReference>
<name>A0ABY9TL34_9GAMM</name>
<evidence type="ECO:0000313" key="24">
    <source>
        <dbReference type="Proteomes" id="UP001248581"/>
    </source>
</evidence>
<dbReference type="SUPFAM" id="SSF55874">
    <property type="entry name" value="ATPase domain of HSP90 chaperone/DNA topoisomerase II/histidine kinase"/>
    <property type="match status" value="1"/>
</dbReference>
<proteinExistence type="predicted"/>
<feature type="coiled-coil region" evidence="17">
    <location>
        <begin position="245"/>
        <end position="283"/>
    </location>
</feature>
<dbReference type="SUPFAM" id="SSF52172">
    <property type="entry name" value="CheY-like"/>
    <property type="match status" value="2"/>
</dbReference>
<dbReference type="Pfam" id="PF00072">
    <property type="entry name" value="Response_reg"/>
    <property type="match status" value="1"/>
</dbReference>
<evidence type="ECO:0000256" key="8">
    <source>
        <dbReference type="ARBA" id="ARBA00022692"/>
    </source>
</evidence>
<evidence type="ECO:0000256" key="17">
    <source>
        <dbReference type="SAM" id="Coils"/>
    </source>
</evidence>
<evidence type="ECO:0000256" key="6">
    <source>
        <dbReference type="ARBA" id="ARBA00022553"/>
    </source>
</evidence>
<dbReference type="InterPro" id="IPR004358">
    <property type="entry name" value="Sig_transdc_His_kin-like_C"/>
</dbReference>
<dbReference type="PRINTS" id="PR00344">
    <property type="entry name" value="BCTRLSENSOR"/>
</dbReference>
<dbReference type="SMART" id="SM00448">
    <property type="entry name" value="REC"/>
    <property type="match status" value="2"/>
</dbReference>
<evidence type="ECO:0000256" key="5">
    <source>
        <dbReference type="ARBA" id="ARBA00022519"/>
    </source>
</evidence>
<dbReference type="SUPFAM" id="SSF47226">
    <property type="entry name" value="Histidine-containing phosphotransfer domain, HPT domain"/>
    <property type="match status" value="1"/>
</dbReference>
<feature type="domain" description="Histidine kinase" evidence="19">
    <location>
        <begin position="293"/>
        <end position="514"/>
    </location>
</feature>
<feature type="modified residue" description="Phosphohistidine" evidence="15">
    <location>
        <position position="866"/>
    </location>
</feature>
<keyword evidence="7 23" id="KW-0808">Transferase</keyword>
<feature type="domain" description="HPt" evidence="22">
    <location>
        <begin position="827"/>
        <end position="928"/>
    </location>
</feature>
<dbReference type="Gene3D" id="1.10.287.130">
    <property type="match status" value="1"/>
</dbReference>
<dbReference type="Gene3D" id="3.40.50.2300">
    <property type="match status" value="2"/>
</dbReference>
<dbReference type="InterPro" id="IPR036641">
    <property type="entry name" value="HPT_dom_sf"/>
</dbReference>
<keyword evidence="13" id="KW-0902">Two-component regulatory system</keyword>
<evidence type="ECO:0000256" key="1">
    <source>
        <dbReference type="ARBA" id="ARBA00000085"/>
    </source>
</evidence>
<dbReference type="InterPro" id="IPR011006">
    <property type="entry name" value="CheY-like_superfamily"/>
</dbReference>
<dbReference type="InterPro" id="IPR003594">
    <property type="entry name" value="HATPase_dom"/>
</dbReference>
<evidence type="ECO:0000256" key="4">
    <source>
        <dbReference type="ARBA" id="ARBA00022475"/>
    </source>
</evidence>
<keyword evidence="12 18" id="KW-1133">Transmembrane helix</keyword>
<dbReference type="InterPro" id="IPR003660">
    <property type="entry name" value="HAMP_dom"/>
</dbReference>
<organism evidence="23 24">
    <name type="scientific">Thalassotalea nanhaiensis</name>
    <dbReference type="NCBI Taxonomy" id="3065648"/>
    <lineage>
        <taxon>Bacteria</taxon>
        <taxon>Pseudomonadati</taxon>
        <taxon>Pseudomonadota</taxon>
        <taxon>Gammaproteobacteria</taxon>
        <taxon>Alteromonadales</taxon>
        <taxon>Colwelliaceae</taxon>
        <taxon>Thalassotalea</taxon>
    </lineage>
</organism>
<comment type="subcellular location">
    <subcellularLocation>
        <location evidence="2">Cell inner membrane</location>
        <topology evidence="2">Multi-pass membrane protein</topology>
    </subcellularLocation>
</comment>
<dbReference type="InterPro" id="IPR036097">
    <property type="entry name" value="HisK_dim/P_sf"/>
</dbReference>
<evidence type="ECO:0000256" key="3">
    <source>
        <dbReference type="ARBA" id="ARBA00012438"/>
    </source>
</evidence>
<dbReference type="Pfam" id="PF09984">
    <property type="entry name" value="sCache_4"/>
    <property type="match status" value="1"/>
</dbReference>
<feature type="transmembrane region" description="Helical" evidence="18">
    <location>
        <begin position="12"/>
        <end position="31"/>
    </location>
</feature>
<dbReference type="PROSITE" id="PS50110">
    <property type="entry name" value="RESPONSE_REGULATORY"/>
    <property type="match status" value="2"/>
</dbReference>
<evidence type="ECO:0000256" key="11">
    <source>
        <dbReference type="ARBA" id="ARBA00022840"/>
    </source>
</evidence>
<accession>A0ABY9TL34</accession>
<evidence type="ECO:0000256" key="12">
    <source>
        <dbReference type="ARBA" id="ARBA00022989"/>
    </source>
</evidence>
<evidence type="ECO:0000256" key="18">
    <source>
        <dbReference type="SAM" id="Phobius"/>
    </source>
</evidence>
<evidence type="ECO:0000259" key="21">
    <source>
        <dbReference type="PROSITE" id="PS50885"/>
    </source>
</evidence>
<evidence type="ECO:0000256" key="10">
    <source>
        <dbReference type="ARBA" id="ARBA00022777"/>
    </source>
</evidence>
<evidence type="ECO:0000256" key="2">
    <source>
        <dbReference type="ARBA" id="ARBA00004429"/>
    </source>
</evidence>
<evidence type="ECO:0000256" key="7">
    <source>
        <dbReference type="ARBA" id="ARBA00022679"/>
    </source>
</evidence>
<dbReference type="GO" id="GO:0004673">
    <property type="term" value="F:protein histidine kinase activity"/>
    <property type="evidence" value="ECO:0007669"/>
    <property type="project" value="UniProtKB-EC"/>
</dbReference>
<keyword evidence="11" id="KW-0067">ATP-binding</keyword>
<dbReference type="Gene3D" id="3.30.565.10">
    <property type="entry name" value="Histidine kinase-like ATPase, C-terminal domain"/>
    <property type="match status" value="1"/>
</dbReference>
<evidence type="ECO:0000256" key="13">
    <source>
        <dbReference type="ARBA" id="ARBA00023012"/>
    </source>
</evidence>
<dbReference type="SMART" id="SM00388">
    <property type="entry name" value="HisKA"/>
    <property type="match status" value="1"/>
</dbReference>
<dbReference type="CDD" id="cd00082">
    <property type="entry name" value="HisKA"/>
    <property type="match status" value="1"/>
</dbReference>
<dbReference type="InterPro" id="IPR008207">
    <property type="entry name" value="Sig_transdc_His_kin_Hpt_dom"/>
</dbReference>
<keyword evidence="10 23" id="KW-0418">Kinase</keyword>
<dbReference type="SMART" id="SM00304">
    <property type="entry name" value="HAMP"/>
    <property type="match status" value="1"/>
</dbReference>
<keyword evidence="9" id="KW-0547">Nucleotide-binding</keyword>
<dbReference type="SMART" id="SM00387">
    <property type="entry name" value="HATPase_c"/>
    <property type="match status" value="1"/>
</dbReference>
<reference evidence="24" key="1">
    <citation type="submission" date="2023-09" db="EMBL/GenBank/DDBJ databases">
        <authorList>
            <person name="Li S."/>
            <person name="Li X."/>
            <person name="Zhang C."/>
            <person name="Zhao Z."/>
        </authorList>
    </citation>
    <scope>NUCLEOTIDE SEQUENCE [LARGE SCALE GENOMIC DNA]</scope>
    <source>
        <strain evidence="24">SQ345</strain>
    </source>
</reference>
<dbReference type="Pfam" id="PF02518">
    <property type="entry name" value="HATPase_c"/>
    <property type="match status" value="1"/>
</dbReference>
<keyword evidence="8 18" id="KW-0812">Transmembrane</keyword>
<dbReference type="Pfam" id="PF00512">
    <property type="entry name" value="HisKA"/>
    <property type="match status" value="1"/>
</dbReference>
<dbReference type="InterPro" id="IPR005467">
    <property type="entry name" value="His_kinase_dom"/>
</dbReference>
<keyword evidence="4" id="KW-1003">Cell membrane</keyword>
<keyword evidence="5" id="KW-0997">Cell inner membrane</keyword>
<evidence type="ECO:0000313" key="23">
    <source>
        <dbReference type="EMBL" id="WNC69420.1"/>
    </source>
</evidence>
<feature type="modified residue" description="4-aspartylphosphate" evidence="16">
    <location>
        <position position="717"/>
    </location>
</feature>
<dbReference type="InterPro" id="IPR001789">
    <property type="entry name" value="Sig_transdc_resp-reg_receiver"/>
</dbReference>
<gene>
    <name evidence="23" type="primary">barA</name>
    <name evidence="23" type="ORF">RI845_04530</name>
</gene>
<dbReference type="Proteomes" id="UP001248581">
    <property type="component" value="Chromosome"/>
</dbReference>